<organism evidence="2 3">
    <name type="scientific">Letharia lupina</name>
    <dbReference type="NCBI Taxonomy" id="560253"/>
    <lineage>
        <taxon>Eukaryota</taxon>
        <taxon>Fungi</taxon>
        <taxon>Dikarya</taxon>
        <taxon>Ascomycota</taxon>
        <taxon>Pezizomycotina</taxon>
        <taxon>Lecanoromycetes</taxon>
        <taxon>OSLEUM clade</taxon>
        <taxon>Lecanoromycetidae</taxon>
        <taxon>Lecanorales</taxon>
        <taxon>Lecanorineae</taxon>
        <taxon>Parmeliaceae</taxon>
        <taxon>Letharia</taxon>
    </lineage>
</organism>
<dbReference type="EMBL" id="JACCJB010000023">
    <property type="protein sequence ID" value="KAF6218264.1"/>
    <property type="molecule type" value="Genomic_DNA"/>
</dbReference>
<comment type="caution">
    <text evidence="2">The sequence shown here is derived from an EMBL/GenBank/DDBJ whole genome shotgun (WGS) entry which is preliminary data.</text>
</comment>
<sequence>MADPASLSEVDTVPVIPASWTQNSNTDNVFGWLRPMNEFARNAFHLVVDDMIHNPDTHLHERQFIHLDGKETVRSVSVSGSDDQADQEEPDQVQFVGAFKFSTSVHPKNLAKGWFIGTGRGKPEVDVVIGPPDSKWYSNKILGNHARLYIHKESCQTTVEALHSMEVSGSTGFKHIDQRMSASSKVLEDGHLVEFGRCMYLFHRGDAIANGKFEKSLSGFMKYHHGDQWKAHPILSAPSTGSHLTFDGYTFLPGAFAGGTFGEVTAGWAQDGSAVAIKRFKRPNGKQLSQHLKIMDLIGKHTNILELIHSTSNLEPAFPAIYCVYSPLALASLEDVVISNKINLPAQFALLCDYLRGLVYLHETKGIMHRDIKPSNLGVLSFSPPRGIILDLDAATTEEKSDDHGQGTYSYLAPEIINLKMGSTVEQKRYGSSVDVWALGMSAFRALRGQHVNWNDYDDMWTRGRKLPGTEITDFVLEGRLKRFHDGFEQRVITLGGYLKYFTLLQGMTMWDPNDRLSASLALRDAGNLAATLGRATILPRPSTQGTKRKIGED</sequence>
<dbReference type="SUPFAM" id="SSF56112">
    <property type="entry name" value="Protein kinase-like (PK-like)"/>
    <property type="match status" value="1"/>
</dbReference>
<dbReference type="GeneID" id="59334627"/>
<protein>
    <recommendedName>
        <fullName evidence="1">Protein kinase domain-containing protein</fullName>
    </recommendedName>
</protein>
<dbReference type="SMART" id="SM00220">
    <property type="entry name" value="S_TKc"/>
    <property type="match status" value="1"/>
</dbReference>
<keyword evidence="3" id="KW-1185">Reference proteome</keyword>
<dbReference type="GO" id="GO:0005737">
    <property type="term" value="C:cytoplasm"/>
    <property type="evidence" value="ECO:0007669"/>
    <property type="project" value="TreeGrafter"/>
</dbReference>
<accession>A0A8H6C7G7</accession>
<dbReference type="GO" id="GO:0005634">
    <property type="term" value="C:nucleus"/>
    <property type="evidence" value="ECO:0007669"/>
    <property type="project" value="TreeGrafter"/>
</dbReference>
<dbReference type="PANTHER" id="PTHR44167">
    <property type="entry name" value="OVARIAN-SPECIFIC SERINE/THREONINE-PROTEIN KINASE LOK-RELATED"/>
    <property type="match status" value="1"/>
</dbReference>
<reference evidence="2 3" key="1">
    <citation type="journal article" date="2020" name="Genomics">
        <title>Complete, high-quality genomes from long-read metagenomic sequencing of two wolf lichen thalli reveals enigmatic genome architecture.</title>
        <authorList>
            <person name="McKenzie S.K."/>
            <person name="Walston R.F."/>
            <person name="Allen J.L."/>
        </authorList>
    </citation>
    <scope>NUCLEOTIDE SEQUENCE [LARGE SCALE GENOMIC DNA]</scope>
    <source>
        <strain evidence="2">WasteWater1</strain>
    </source>
</reference>
<gene>
    <name evidence="2" type="ORF">HO133_006226</name>
</gene>
<evidence type="ECO:0000259" key="1">
    <source>
        <dbReference type="PROSITE" id="PS50011"/>
    </source>
</evidence>
<dbReference type="Proteomes" id="UP000593566">
    <property type="component" value="Unassembled WGS sequence"/>
</dbReference>
<dbReference type="GO" id="GO:0005524">
    <property type="term" value="F:ATP binding"/>
    <property type="evidence" value="ECO:0007669"/>
    <property type="project" value="InterPro"/>
</dbReference>
<dbReference type="InterPro" id="IPR011009">
    <property type="entry name" value="Kinase-like_dom_sf"/>
</dbReference>
<dbReference type="Gene3D" id="3.30.200.20">
    <property type="entry name" value="Phosphorylase Kinase, domain 1"/>
    <property type="match status" value="1"/>
</dbReference>
<dbReference type="GO" id="GO:0044773">
    <property type="term" value="P:mitotic DNA damage checkpoint signaling"/>
    <property type="evidence" value="ECO:0007669"/>
    <property type="project" value="TreeGrafter"/>
</dbReference>
<evidence type="ECO:0000313" key="3">
    <source>
        <dbReference type="Proteomes" id="UP000593566"/>
    </source>
</evidence>
<evidence type="ECO:0000313" key="2">
    <source>
        <dbReference type="EMBL" id="KAF6218264.1"/>
    </source>
</evidence>
<feature type="domain" description="Protein kinase" evidence="1">
    <location>
        <begin position="250"/>
        <end position="533"/>
    </location>
</feature>
<dbReference type="InterPro" id="IPR000719">
    <property type="entry name" value="Prot_kinase_dom"/>
</dbReference>
<dbReference type="RefSeq" id="XP_037147699.1">
    <property type="nucleotide sequence ID" value="XM_037297125.1"/>
</dbReference>
<name>A0A8H6C7G7_9LECA</name>
<dbReference type="PANTHER" id="PTHR44167:SF24">
    <property type="entry name" value="SERINE_THREONINE-PROTEIN KINASE CHK2"/>
    <property type="match status" value="1"/>
</dbReference>
<dbReference type="GO" id="GO:0004674">
    <property type="term" value="F:protein serine/threonine kinase activity"/>
    <property type="evidence" value="ECO:0007669"/>
    <property type="project" value="TreeGrafter"/>
</dbReference>
<dbReference type="CDD" id="cd00180">
    <property type="entry name" value="PKc"/>
    <property type="match status" value="1"/>
</dbReference>
<dbReference type="Gene3D" id="1.10.510.10">
    <property type="entry name" value="Transferase(Phosphotransferase) domain 1"/>
    <property type="match status" value="1"/>
</dbReference>
<proteinExistence type="predicted"/>
<dbReference type="PROSITE" id="PS50011">
    <property type="entry name" value="PROTEIN_KINASE_DOM"/>
    <property type="match status" value="1"/>
</dbReference>
<dbReference type="Pfam" id="PF00069">
    <property type="entry name" value="Pkinase"/>
    <property type="match status" value="1"/>
</dbReference>
<dbReference type="AlphaFoldDB" id="A0A8H6C7G7"/>